<dbReference type="EMBL" id="JAUSTZ010000002">
    <property type="protein sequence ID" value="MDQ0224761.1"/>
    <property type="molecule type" value="Genomic_DNA"/>
</dbReference>
<feature type="transmembrane region" description="Helical" evidence="1">
    <location>
        <begin position="81"/>
        <end position="103"/>
    </location>
</feature>
<comment type="caution">
    <text evidence="2">The sequence shown here is derived from an EMBL/GenBank/DDBJ whole genome shotgun (WGS) entry which is preliminary data.</text>
</comment>
<feature type="transmembrane region" description="Helical" evidence="1">
    <location>
        <begin position="178"/>
        <end position="199"/>
    </location>
</feature>
<feature type="transmembrane region" description="Helical" evidence="1">
    <location>
        <begin position="154"/>
        <end position="172"/>
    </location>
</feature>
<evidence type="ECO:0000313" key="3">
    <source>
        <dbReference type="Proteomes" id="UP001232245"/>
    </source>
</evidence>
<reference evidence="2 3" key="1">
    <citation type="submission" date="2023-07" db="EMBL/GenBank/DDBJ databases">
        <title>Genomic Encyclopedia of Type Strains, Phase IV (KMG-IV): sequencing the most valuable type-strain genomes for metagenomic binning, comparative biology and taxonomic classification.</title>
        <authorList>
            <person name="Goeker M."/>
        </authorList>
    </citation>
    <scope>NUCLEOTIDE SEQUENCE [LARGE SCALE GENOMIC DNA]</scope>
    <source>
        <strain evidence="2 3">DSM 17723</strain>
    </source>
</reference>
<accession>A0ABT9YXN5</accession>
<feature type="transmembrane region" description="Helical" evidence="1">
    <location>
        <begin position="52"/>
        <end position="74"/>
    </location>
</feature>
<keyword evidence="3" id="KW-1185">Reference proteome</keyword>
<evidence type="ECO:0000313" key="2">
    <source>
        <dbReference type="EMBL" id="MDQ0224761.1"/>
    </source>
</evidence>
<dbReference type="Proteomes" id="UP001232245">
    <property type="component" value="Unassembled WGS sequence"/>
</dbReference>
<keyword evidence="1" id="KW-0812">Transmembrane</keyword>
<gene>
    <name evidence="2" type="ORF">J2S02_001090</name>
</gene>
<keyword evidence="1" id="KW-0472">Membrane</keyword>
<sequence length="227" mass="25055">MKKNDHVIQPIVTWLIYFIGLLIMALGIVLTIKANLGVSAWDVLHIGLYYQFGLTIGTWSIITGLFVLSVASLLTKKRPKLGAFVNMVSVGIFIDLYLMVPFLKTPVSIFGKLIMLLIGIIILCYGMGLYISAKRGTGPRDSLMIALVNKTGKSITFIRGTIEVIVLFFGWLLGGPVFIGTIIATATIGYVAGFMIPYCDKWIAGLMLKLSSNNRNFHDTSFLERKL</sequence>
<name>A0ABT9YXN5_9BACI</name>
<dbReference type="Pfam" id="PF19700">
    <property type="entry name" value="DUF6198"/>
    <property type="match status" value="1"/>
</dbReference>
<feature type="transmembrane region" description="Helical" evidence="1">
    <location>
        <begin position="12"/>
        <end position="32"/>
    </location>
</feature>
<dbReference type="PANTHER" id="PTHR40078:SF1">
    <property type="entry name" value="INTEGRAL MEMBRANE PROTEIN"/>
    <property type="match status" value="1"/>
</dbReference>
<feature type="transmembrane region" description="Helical" evidence="1">
    <location>
        <begin position="109"/>
        <end position="133"/>
    </location>
</feature>
<organism evidence="2 3">
    <name type="scientific">Metabacillus niabensis</name>
    <dbReference type="NCBI Taxonomy" id="324854"/>
    <lineage>
        <taxon>Bacteria</taxon>
        <taxon>Bacillati</taxon>
        <taxon>Bacillota</taxon>
        <taxon>Bacilli</taxon>
        <taxon>Bacillales</taxon>
        <taxon>Bacillaceae</taxon>
        <taxon>Metabacillus</taxon>
    </lineage>
</organism>
<proteinExistence type="predicted"/>
<protein>
    <submittedName>
        <fullName evidence="2">Membrane protein YczE</fullName>
    </submittedName>
</protein>
<dbReference type="InterPro" id="IPR038750">
    <property type="entry name" value="YczE/YyaS-like"/>
</dbReference>
<dbReference type="PANTHER" id="PTHR40078">
    <property type="entry name" value="INTEGRAL MEMBRANE PROTEIN-RELATED"/>
    <property type="match status" value="1"/>
</dbReference>
<evidence type="ECO:0000256" key="1">
    <source>
        <dbReference type="SAM" id="Phobius"/>
    </source>
</evidence>
<keyword evidence="1" id="KW-1133">Transmembrane helix</keyword>